<dbReference type="SUPFAM" id="SSF52540">
    <property type="entry name" value="P-loop containing nucleoside triphosphate hydrolases"/>
    <property type="match status" value="1"/>
</dbReference>
<keyword evidence="1" id="KW-1133">Transmembrane helix</keyword>
<dbReference type="RefSeq" id="WP_390262042.1">
    <property type="nucleotide sequence ID" value="NZ_JBHUGH010000009.1"/>
</dbReference>
<dbReference type="InterPro" id="IPR006073">
    <property type="entry name" value="GTP-bd"/>
</dbReference>
<evidence type="ECO:0000259" key="2">
    <source>
        <dbReference type="Pfam" id="PF01926"/>
    </source>
</evidence>
<keyword evidence="1" id="KW-0812">Transmembrane</keyword>
<reference evidence="4" key="1">
    <citation type="journal article" date="2019" name="Int. J. Syst. Evol. Microbiol.">
        <title>The Global Catalogue of Microorganisms (GCM) 10K type strain sequencing project: providing services to taxonomists for standard genome sequencing and annotation.</title>
        <authorList>
            <consortium name="The Broad Institute Genomics Platform"/>
            <consortium name="The Broad Institute Genome Sequencing Center for Infectious Disease"/>
            <person name="Wu L."/>
            <person name="Ma J."/>
        </authorList>
    </citation>
    <scope>NUCLEOTIDE SEQUENCE [LARGE SCALE GENOMIC DNA]</scope>
    <source>
        <strain evidence="4">CGMCC 4.7242</strain>
    </source>
</reference>
<evidence type="ECO:0000313" key="3">
    <source>
        <dbReference type="EMBL" id="MFD1912974.1"/>
    </source>
</evidence>
<sequence>MANRRALRRAFLRWDRVFRLALISLSVALSAVLGLLWLYERGWLLGFLVINVVLIGGSLLLMVVLRRFVPRPATPVVDLEAVPADPDWGETERHAYLSACARIETELSEPRDWGDMPALAQDILGRVATEISGGRKGALSFSLPEALLLIDRVAIRYRNFLRRNVPFSDQVSLQTAAWLWRHRMTMQMGWENADLLRRAIRLAINPPVGVVREVERWMAGGLIDRLTDETLIWVQSVLLQEVAHAAVELHSGRLRFTDAELMEIRLGSEIADRQRLVQPDSPVRILLVGQVSAGKSTLINAMMGHDRAETDMAPTTAALAAHETEIEGVPCRLIDGPGLDGTEAVTARALEEMSDCDLVVWVFRANRPGRAVDAALKRAFEARFAADARRRQPPVVAVATCADLLLPGWPWPENALPTAARKRLAEAMAAIEADTGLAPVPVQAEAPGWNIDLVYERIGDALGEALMTQRNRRRVQGQREGGIGGQVGRAARGLRTGVTGLGRNVWRRHGPVKKE</sequence>
<dbReference type="PANTHER" id="PTHR42714">
    <property type="entry name" value="TRNA MODIFICATION GTPASE GTPBP3"/>
    <property type="match status" value="1"/>
</dbReference>
<dbReference type="Gene3D" id="3.40.50.300">
    <property type="entry name" value="P-loop containing nucleotide triphosphate hydrolases"/>
    <property type="match status" value="1"/>
</dbReference>
<dbReference type="Proteomes" id="UP001597353">
    <property type="component" value="Unassembled WGS sequence"/>
</dbReference>
<dbReference type="PANTHER" id="PTHR42714:SF2">
    <property type="entry name" value="TRNA MODIFICATION GTPASE GTPBP3, MITOCHONDRIAL"/>
    <property type="match status" value="1"/>
</dbReference>
<evidence type="ECO:0000313" key="4">
    <source>
        <dbReference type="Proteomes" id="UP001597353"/>
    </source>
</evidence>
<accession>A0ABW4S5X0</accession>
<organism evidence="3 4">
    <name type="scientific">Halodurantibacterium flavum</name>
    <dbReference type="NCBI Taxonomy" id="1382802"/>
    <lineage>
        <taxon>Bacteria</taxon>
        <taxon>Pseudomonadati</taxon>
        <taxon>Pseudomonadota</taxon>
        <taxon>Alphaproteobacteria</taxon>
        <taxon>Rhodobacterales</taxon>
        <taxon>Paracoccaceae</taxon>
        <taxon>Halodurantibacterium</taxon>
    </lineage>
</organism>
<proteinExistence type="predicted"/>
<dbReference type="Pfam" id="PF01926">
    <property type="entry name" value="MMR_HSR1"/>
    <property type="match status" value="1"/>
</dbReference>
<feature type="domain" description="G" evidence="2">
    <location>
        <begin position="284"/>
        <end position="378"/>
    </location>
</feature>
<evidence type="ECO:0000256" key="1">
    <source>
        <dbReference type="SAM" id="Phobius"/>
    </source>
</evidence>
<gene>
    <name evidence="3" type="ORF">ACFSGJ_12200</name>
</gene>
<comment type="caution">
    <text evidence="3">The sequence shown here is derived from an EMBL/GenBank/DDBJ whole genome shotgun (WGS) entry which is preliminary data.</text>
</comment>
<keyword evidence="4" id="KW-1185">Reference proteome</keyword>
<feature type="transmembrane region" description="Helical" evidence="1">
    <location>
        <begin position="45"/>
        <end position="65"/>
    </location>
</feature>
<keyword evidence="1" id="KW-0472">Membrane</keyword>
<name>A0ABW4S5X0_9RHOB</name>
<dbReference type="InterPro" id="IPR027417">
    <property type="entry name" value="P-loop_NTPase"/>
</dbReference>
<feature type="transmembrane region" description="Helical" evidence="1">
    <location>
        <begin position="20"/>
        <end position="39"/>
    </location>
</feature>
<dbReference type="EMBL" id="JBHUGH010000009">
    <property type="protein sequence ID" value="MFD1912974.1"/>
    <property type="molecule type" value="Genomic_DNA"/>
</dbReference>
<protein>
    <submittedName>
        <fullName evidence="3">GTPase family protein</fullName>
    </submittedName>
</protein>